<comment type="function">
    <text evidence="4">Catalyzes the hydrolysis of a non-reducing terminal alpha-L-arabinopyranosidic linkage in ginsenoside Rb2 (alpha-L-arabinopyranosyl-(1-&gt;6)-alpha-D-glucopyranosyl) to release alpha-D-glucopyranosyl (Rd). It is not able to hydrolyze alpha-L-arabinofuranosyl-(1-&gt;6)-alpha-D-glucopyranosyl (Rc).</text>
</comment>
<evidence type="ECO:0000313" key="9">
    <source>
        <dbReference type="Proteomes" id="UP001143480"/>
    </source>
</evidence>
<dbReference type="Pfam" id="PF03422">
    <property type="entry name" value="CBM_6"/>
    <property type="match status" value="1"/>
</dbReference>
<dbReference type="InterPro" id="IPR026891">
    <property type="entry name" value="Fn3-like"/>
</dbReference>
<dbReference type="InterPro" id="IPR005084">
    <property type="entry name" value="CBM6"/>
</dbReference>
<dbReference type="FunFam" id="2.60.40.10:FF:000495">
    <property type="entry name" value="Periplasmic beta-glucosidase"/>
    <property type="match status" value="1"/>
</dbReference>
<dbReference type="EMBL" id="BSFP01000083">
    <property type="protein sequence ID" value="GLL07039.1"/>
    <property type="molecule type" value="Genomic_DNA"/>
</dbReference>
<keyword evidence="2" id="KW-0732">Signal</keyword>
<dbReference type="AlphaFoldDB" id="A0A9W6KUQ2"/>
<evidence type="ECO:0000313" key="8">
    <source>
        <dbReference type="EMBL" id="GLL07039.1"/>
    </source>
</evidence>
<dbReference type="InterPro" id="IPR008979">
    <property type="entry name" value="Galactose-bd-like_sf"/>
</dbReference>
<comment type="similarity">
    <text evidence="1">Belongs to the glycosyl hydrolase 3 family.</text>
</comment>
<name>A0A9W6KUQ2_9ACTN</name>
<dbReference type="GO" id="GO:0008422">
    <property type="term" value="F:beta-glucosidase activity"/>
    <property type="evidence" value="ECO:0007669"/>
    <property type="project" value="UniProtKB-ARBA"/>
</dbReference>
<evidence type="ECO:0000256" key="5">
    <source>
        <dbReference type="ARBA" id="ARBA00074219"/>
    </source>
</evidence>
<evidence type="ECO:0000256" key="2">
    <source>
        <dbReference type="ARBA" id="ARBA00022729"/>
    </source>
</evidence>
<reference evidence="8" key="2">
    <citation type="submission" date="2023-01" db="EMBL/GenBank/DDBJ databases">
        <authorList>
            <person name="Sun Q."/>
            <person name="Evtushenko L."/>
        </authorList>
    </citation>
    <scope>NUCLEOTIDE SEQUENCE</scope>
    <source>
        <strain evidence="8">VKM Ac-1321</strain>
    </source>
</reference>
<evidence type="ECO:0000259" key="7">
    <source>
        <dbReference type="PROSITE" id="PS51175"/>
    </source>
</evidence>
<dbReference type="SMART" id="SM00606">
    <property type="entry name" value="CBD_IV"/>
    <property type="match status" value="1"/>
</dbReference>
<evidence type="ECO:0000256" key="6">
    <source>
        <dbReference type="SAM" id="MobiDB-lite"/>
    </source>
</evidence>
<dbReference type="SMART" id="SM01217">
    <property type="entry name" value="Fn3_like"/>
    <property type="match status" value="1"/>
</dbReference>
<evidence type="ECO:0000256" key="1">
    <source>
        <dbReference type="ARBA" id="ARBA00005336"/>
    </source>
</evidence>
<proteinExistence type="inferred from homology"/>
<feature type="domain" description="CBM6" evidence="7">
    <location>
        <begin position="196"/>
        <end position="315"/>
    </location>
</feature>
<accession>A0A9W6KUQ2</accession>
<keyword evidence="3" id="KW-0378">Hydrolase</keyword>
<gene>
    <name evidence="8" type="ORF">GCM10017581_087900</name>
</gene>
<evidence type="ECO:0000256" key="4">
    <source>
        <dbReference type="ARBA" id="ARBA00058905"/>
    </source>
</evidence>
<keyword evidence="9" id="KW-1185">Reference proteome</keyword>
<dbReference type="InterPro" id="IPR013783">
    <property type="entry name" value="Ig-like_fold"/>
</dbReference>
<sequence>MCRLIVMSLTVSPAPAPAPTGAGAAPPPEASRDPRLPMAVRVDDLPHRLALDEARGLHATGPDGSDGLSCTTLRYGAVSLSQSTMDSRGTVQVSLDVTNTGTRAGDEVVQLYTHQRRSRVPQPLVALRGFQQVHLEAGQTRSVTFSLAASDLRIWDATRNRWVVESATQDILVGTSSADIRSRAQLEVRGDTIPPRDLRAVRAADFDGSSGTVLAGGTVVAATAAGQWLCYADADLCGGPGTFTARAAVPGDPATLQVRLDDPVHGRILATVNLPATADVYTYADITARLPRLGGRHDVYLVFGGPARLSTFSLR</sequence>
<dbReference type="Proteomes" id="UP001143480">
    <property type="component" value="Unassembled WGS sequence"/>
</dbReference>
<dbReference type="Pfam" id="PF14310">
    <property type="entry name" value="Fn3-like"/>
    <property type="match status" value="1"/>
</dbReference>
<dbReference type="Gene3D" id="2.60.40.10">
    <property type="entry name" value="Immunoglobulins"/>
    <property type="match status" value="1"/>
</dbReference>
<dbReference type="RefSeq" id="WP_261959068.1">
    <property type="nucleotide sequence ID" value="NZ_BAAAXA010000001.1"/>
</dbReference>
<dbReference type="PANTHER" id="PTHR42715:SF3">
    <property type="entry name" value="BETA-GLUCOSIDASE B-RELATED"/>
    <property type="match status" value="1"/>
</dbReference>
<dbReference type="PANTHER" id="PTHR42715">
    <property type="entry name" value="BETA-GLUCOSIDASE"/>
    <property type="match status" value="1"/>
</dbReference>
<organism evidence="8 9">
    <name type="scientific">Dactylosporangium matsuzakiense</name>
    <dbReference type="NCBI Taxonomy" id="53360"/>
    <lineage>
        <taxon>Bacteria</taxon>
        <taxon>Bacillati</taxon>
        <taxon>Actinomycetota</taxon>
        <taxon>Actinomycetes</taxon>
        <taxon>Micromonosporales</taxon>
        <taxon>Micromonosporaceae</taxon>
        <taxon>Dactylosporangium</taxon>
    </lineage>
</organism>
<dbReference type="InterPro" id="IPR050288">
    <property type="entry name" value="Cellulose_deg_GH3"/>
</dbReference>
<dbReference type="SUPFAM" id="SSF49785">
    <property type="entry name" value="Galactose-binding domain-like"/>
    <property type="match status" value="1"/>
</dbReference>
<dbReference type="InterPro" id="IPR006584">
    <property type="entry name" value="Cellulose-bd_IV"/>
</dbReference>
<dbReference type="GO" id="GO:0030246">
    <property type="term" value="F:carbohydrate binding"/>
    <property type="evidence" value="ECO:0007669"/>
    <property type="project" value="InterPro"/>
</dbReference>
<dbReference type="Gene3D" id="2.60.120.260">
    <property type="entry name" value="Galactose-binding domain-like"/>
    <property type="match status" value="1"/>
</dbReference>
<evidence type="ECO:0000256" key="3">
    <source>
        <dbReference type="ARBA" id="ARBA00022801"/>
    </source>
</evidence>
<dbReference type="CDD" id="cd04084">
    <property type="entry name" value="CBM6_xylanase-like"/>
    <property type="match status" value="1"/>
</dbReference>
<comment type="caution">
    <text evidence="8">The sequence shown here is derived from an EMBL/GenBank/DDBJ whole genome shotgun (WGS) entry which is preliminary data.</text>
</comment>
<reference evidence="8" key="1">
    <citation type="journal article" date="2014" name="Int. J. Syst. Evol. Microbiol.">
        <title>Complete genome sequence of Corynebacterium casei LMG S-19264T (=DSM 44701T), isolated from a smear-ripened cheese.</title>
        <authorList>
            <consortium name="US DOE Joint Genome Institute (JGI-PGF)"/>
            <person name="Walter F."/>
            <person name="Albersmeier A."/>
            <person name="Kalinowski J."/>
            <person name="Ruckert C."/>
        </authorList>
    </citation>
    <scope>NUCLEOTIDE SEQUENCE</scope>
    <source>
        <strain evidence="8">VKM Ac-1321</strain>
    </source>
</reference>
<dbReference type="PROSITE" id="PS51175">
    <property type="entry name" value="CBM6"/>
    <property type="match status" value="1"/>
</dbReference>
<protein>
    <recommendedName>
        <fullName evidence="5">Exo-alpha-(1-&gt;6)-L-arabinopyranosidase</fullName>
    </recommendedName>
</protein>
<feature type="region of interest" description="Disordered" evidence="6">
    <location>
        <begin position="13"/>
        <end position="34"/>
    </location>
</feature>
<dbReference type="GO" id="GO:0009251">
    <property type="term" value="P:glucan catabolic process"/>
    <property type="evidence" value="ECO:0007669"/>
    <property type="project" value="TreeGrafter"/>
</dbReference>